<dbReference type="Proteomes" id="UP001199642">
    <property type="component" value="Chromosome"/>
</dbReference>
<proteinExistence type="predicted"/>
<feature type="domain" description="Putative oxidoreductase/dehydrogenase Rossmann-like" evidence="1">
    <location>
        <begin position="22"/>
        <end position="141"/>
    </location>
</feature>
<keyword evidence="4" id="KW-1185">Reference proteome</keyword>
<dbReference type="PANTHER" id="PTHR40459:SF1">
    <property type="entry name" value="CONSERVED HYPOTHETICAL ALANINE AND LEUCINE RICH PROTEIN"/>
    <property type="match status" value="1"/>
</dbReference>
<dbReference type="PANTHER" id="PTHR40459">
    <property type="entry name" value="CONSERVED HYPOTHETICAL ALANINE AND LEUCINE RICH PROTEIN"/>
    <property type="match status" value="1"/>
</dbReference>
<evidence type="ECO:0000259" key="2">
    <source>
        <dbReference type="Pfam" id="PF10728"/>
    </source>
</evidence>
<organism evidence="3 4">
    <name type="scientific">Microbacterium resistens</name>
    <dbReference type="NCBI Taxonomy" id="156977"/>
    <lineage>
        <taxon>Bacteria</taxon>
        <taxon>Bacillati</taxon>
        <taxon>Actinomycetota</taxon>
        <taxon>Actinomycetes</taxon>
        <taxon>Micrococcales</taxon>
        <taxon>Microbacteriaceae</taxon>
        <taxon>Microbacterium</taxon>
    </lineage>
</organism>
<accession>A0ABY3RN99</accession>
<sequence length="253" mass="25852">MGGVRRGDAARRRRRRTRDAVSRDGRLAVGIVGAGRVGPVLGAALAGAGHRLVGITAGSDPDRVAAILPGLEVREADALVRDSQLVVLAVPGEQLPGLVAGLAEVGAWQPGQLVLHTDPAFGTEVLEPAVQRGAIPLAVHPAITFTGTTLDLRQLQASYAAVTAPPMVLPIAQALAVELGCEPVVIEEQDRAAYAEAISTASTFSRAIVGQATGILRGIGVENPGGYLSALVSSAVEQALRDASDPLEPPAVG</sequence>
<protein>
    <submittedName>
        <fullName evidence="3">DUF2520 domain-containing protein</fullName>
    </submittedName>
</protein>
<gene>
    <name evidence="3" type="ORF">K8F61_10835</name>
</gene>
<evidence type="ECO:0000313" key="3">
    <source>
        <dbReference type="EMBL" id="UGS25191.1"/>
    </source>
</evidence>
<dbReference type="SUPFAM" id="SSF51735">
    <property type="entry name" value="NAD(P)-binding Rossmann-fold domains"/>
    <property type="match status" value="1"/>
</dbReference>
<evidence type="ECO:0000313" key="4">
    <source>
        <dbReference type="Proteomes" id="UP001199642"/>
    </source>
</evidence>
<dbReference type="InterPro" id="IPR036291">
    <property type="entry name" value="NAD(P)-bd_dom_sf"/>
</dbReference>
<dbReference type="Gene3D" id="3.40.50.720">
    <property type="entry name" value="NAD(P)-binding Rossmann-like Domain"/>
    <property type="match status" value="1"/>
</dbReference>
<feature type="domain" description="DUF2520" evidence="2">
    <location>
        <begin position="159"/>
        <end position="242"/>
    </location>
</feature>
<dbReference type="InterPro" id="IPR018931">
    <property type="entry name" value="DUF2520"/>
</dbReference>
<dbReference type="InterPro" id="IPR019665">
    <property type="entry name" value="OxRdtase/DH_put_Rossmann_dom"/>
</dbReference>
<evidence type="ECO:0000259" key="1">
    <source>
        <dbReference type="Pfam" id="PF10727"/>
    </source>
</evidence>
<dbReference type="Pfam" id="PF10728">
    <property type="entry name" value="DUF2520"/>
    <property type="match status" value="1"/>
</dbReference>
<name>A0ABY3RN99_9MICO</name>
<dbReference type="Pfam" id="PF10727">
    <property type="entry name" value="Rossmann-like"/>
    <property type="match status" value="1"/>
</dbReference>
<reference evidence="3 4" key="1">
    <citation type="submission" date="2023-01" db="EMBL/GenBank/DDBJ databases">
        <title>Characterization of estradiol degrading bacteria Microbacterium sp. MZT7 and reveal degrading genes through genome analysis.</title>
        <authorList>
            <person name="Hao P."/>
            <person name="Gao Y."/>
        </authorList>
    </citation>
    <scope>NUCLEOTIDE SEQUENCE [LARGE SCALE GENOMIC DNA]</scope>
    <source>
        <strain evidence="3 4">MZT7</strain>
    </source>
</reference>
<dbReference type="EMBL" id="CP082781">
    <property type="protein sequence ID" value="UGS25191.1"/>
    <property type="molecule type" value="Genomic_DNA"/>
</dbReference>